<dbReference type="OrthoDB" id="1915602at2759"/>
<dbReference type="Proteomes" id="UP000245207">
    <property type="component" value="Unassembled WGS sequence"/>
</dbReference>
<evidence type="ECO:0000313" key="8">
    <source>
        <dbReference type="Proteomes" id="UP000245207"/>
    </source>
</evidence>
<sequence length="225" mass="25404">MGEILQIFDHSPPSHYQMHHHGHFQHGLENVGSQLNGVWESESPLSSIFNFGCSEVAENSFMGFSVDGLSKVTMEVEQTQSSRKRKLEVDEVEVDSQKQSVECDSELVEPPKAKRNTRNGNSKPKVDPKTDYIHVRARRGQATDSHSIAERARREKIKRKMQFLQDLVPGCSKITNKAAILDEIITYVQCLQMEVEVLTRELAASTTSVDLEMNNSLPQEAMNTF</sequence>
<dbReference type="Pfam" id="PF00010">
    <property type="entry name" value="HLH"/>
    <property type="match status" value="1"/>
</dbReference>
<keyword evidence="8" id="KW-1185">Reference proteome</keyword>
<keyword evidence="2" id="KW-0805">Transcription regulation</keyword>
<comment type="caution">
    <text evidence="7">The sequence shown here is derived from an EMBL/GenBank/DDBJ whole genome shotgun (WGS) entry which is preliminary data.</text>
</comment>
<dbReference type="SMART" id="SM00353">
    <property type="entry name" value="HLH"/>
    <property type="match status" value="1"/>
</dbReference>
<dbReference type="Gene3D" id="4.10.280.10">
    <property type="entry name" value="Helix-loop-helix DNA-binding domain"/>
    <property type="match status" value="1"/>
</dbReference>
<organism evidence="7 8">
    <name type="scientific">Artemisia annua</name>
    <name type="common">Sweet wormwood</name>
    <dbReference type="NCBI Taxonomy" id="35608"/>
    <lineage>
        <taxon>Eukaryota</taxon>
        <taxon>Viridiplantae</taxon>
        <taxon>Streptophyta</taxon>
        <taxon>Embryophyta</taxon>
        <taxon>Tracheophyta</taxon>
        <taxon>Spermatophyta</taxon>
        <taxon>Magnoliopsida</taxon>
        <taxon>eudicotyledons</taxon>
        <taxon>Gunneridae</taxon>
        <taxon>Pentapetalae</taxon>
        <taxon>asterids</taxon>
        <taxon>campanulids</taxon>
        <taxon>Asterales</taxon>
        <taxon>Asteraceae</taxon>
        <taxon>Asteroideae</taxon>
        <taxon>Anthemideae</taxon>
        <taxon>Artemisiinae</taxon>
        <taxon>Artemisia</taxon>
    </lineage>
</organism>
<protein>
    <submittedName>
        <fullName evidence="7">Myc-type, basic helix-loop-helix (BHLH) domain-containing protein</fullName>
    </submittedName>
</protein>
<keyword evidence="4" id="KW-0539">Nucleus</keyword>
<dbReference type="PANTHER" id="PTHR12565:SF442">
    <property type="entry name" value="TRANSCRIPTION FACTOR HBI1"/>
    <property type="match status" value="1"/>
</dbReference>
<dbReference type="AlphaFoldDB" id="A0A2U1PI98"/>
<dbReference type="InterPro" id="IPR011598">
    <property type="entry name" value="bHLH_dom"/>
</dbReference>
<evidence type="ECO:0000313" key="7">
    <source>
        <dbReference type="EMBL" id="PWA85486.1"/>
    </source>
</evidence>
<dbReference type="InterPro" id="IPR036638">
    <property type="entry name" value="HLH_DNA-bd_sf"/>
</dbReference>
<dbReference type="GO" id="GO:0005634">
    <property type="term" value="C:nucleus"/>
    <property type="evidence" value="ECO:0007669"/>
    <property type="project" value="UniProtKB-SubCell"/>
</dbReference>
<keyword evidence="3" id="KW-0804">Transcription</keyword>
<dbReference type="STRING" id="35608.A0A2U1PI98"/>
<evidence type="ECO:0000256" key="3">
    <source>
        <dbReference type="ARBA" id="ARBA00023163"/>
    </source>
</evidence>
<evidence type="ECO:0000256" key="2">
    <source>
        <dbReference type="ARBA" id="ARBA00023015"/>
    </source>
</evidence>
<reference evidence="7 8" key="1">
    <citation type="journal article" date="2018" name="Mol. Plant">
        <title>The genome of Artemisia annua provides insight into the evolution of Asteraceae family and artemisinin biosynthesis.</title>
        <authorList>
            <person name="Shen Q."/>
            <person name="Zhang L."/>
            <person name="Liao Z."/>
            <person name="Wang S."/>
            <person name="Yan T."/>
            <person name="Shi P."/>
            <person name="Liu M."/>
            <person name="Fu X."/>
            <person name="Pan Q."/>
            <person name="Wang Y."/>
            <person name="Lv Z."/>
            <person name="Lu X."/>
            <person name="Zhang F."/>
            <person name="Jiang W."/>
            <person name="Ma Y."/>
            <person name="Chen M."/>
            <person name="Hao X."/>
            <person name="Li L."/>
            <person name="Tang Y."/>
            <person name="Lv G."/>
            <person name="Zhou Y."/>
            <person name="Sun X."/>
            <person name="Brodelius P.E."/>
            <person name="Rose J.K.C."/>
            <person name="Tang K."/>
        </authorList>
    </citation>
    <scope>NUCLEOTIDE SEQUENCE [LARGE SCALE GENOMIC DNA]</scope>
    <source>
        <strain evidence="8">cv. Huhao1</strain>
        <tissue evidence="7">Leaf</tissue>
    </source>
</reference>
<evidence type="ECO:0000256" key="1">
    <source>
        <dbReference type="ARBA" id="ARBA00004123"/>
    </source>
</evidence>
<evidence type="ECO:0000259" key="6">
    <source>
        <dbReference type="PROSITE" id="PS50888"/>
    </source>
</evidence>
<evidence type="ECO:0000256" key="4">
    <source>
        <dbReference type="ARBA" id="ARBA00023242"/>
    </source>
</evidence>
<dbReference type="GO" id="GO:0003700">
    <property type="term" value="F:DNA-binding transcription factor activity"/>
    <property type="evidence" value="ECO:0007669"/>
    <property type="project" value="TreeGrafter"/>
</dbReference>
<proteinExistence type="predicted"/>
<gene>
    <name evidence="7" type="ORF">CTI12_AA060880</name>
</gene>
<dbReference type="EMBL" id="PKPP01001114">
    <property type="protein sequence ID" value="PWA85486.1"/>
    <property type="molecule type" value="Genomic_DNA"/>
</dbReference>
<accession>A0A2U1PI98</accession>
<dbReference type="SUPFAM" id="SSF47459">
    <property type="entry name" value="HLH, helix-loop-helix DNA-binding domain"/>
    <property type="match status" value="1"/>
</dbReference>
<comment type="subcellular location">
    <subcellularLocation>
        <location evidence="1">Nucleus</location>
    </subcellularLocation>
</comment>
<dbReference type="GO" id="GO:0046983">
    <property type="term" value="F:protein dimerization activity"/>
    <property type="evidence" value="ECO:0007669"/>
    <property type="project" value="InterPro"/>
</dbReference>
<dbReference type="PANTHER" id="PTHR12565">
    <property type="entry name" value="STEROL REGULATORY ELEMENT-BINDING PROTEIN"/>
    <property type="match status" value="1"/>
</dbReference>
<dbReference type="InterPro" id="IPR024097">
    <property type="entry name" value="bHLH_ZIP_TF"/>
</dbReference>
<name>A0A2U1PI98_ARTAN</name>
<feature type="domain" description="BHLH" evidence="6">
    <location>
        <begin position="141"/>
        <end position="191"/>
    </location>
</feature>
<feature type="region of interest" description="Disordered" evidence="5">
    <location>
        <begin position="94"/>
        <end position="130"/>
    </location>
</feature>
<dbReference type="PROSITE" id="PS50888">
    <property type="entry name" value="BHLH"/>
    <property type="match status" value="1"/>
</dbReference>
<evidence type="ECO:0000256" key="5">
    <source>
        <dbReference type="SAM" id="MobiDB-lite"/>
    </source>
</evidence>